<evidence type="ECO:0000256" key="1">
    <source>
        <dbReference type="SAM" id="MobiDB-lite"/>
    </source>
</evidence>
<dbReference type="EMBL" id="JACYTN010000009">
    <property type="protein sequence ID" value="MBD8499250.1"/>
    <property type="molecule type" value="Genomic_DNA"/>
</dbReference>
<accession>A0ABR9B1B9</accession>
<keyword evidence="3" id="KW-1185">Reference proteome</keyword>
<proteinExistence type="predicted"/>
<evidence type="ECO:0000313" key="2">
    <source>
        <dbReference type="EMBL" id="MBD8499250.1"/>
    </source>
</evidence>
<evidence type="ECO:0000313" key="3">
    <source>
        <dbReference type="Proteomes" id="UP000634529"/>
    </source>
</evidence>
<protein>
    <submittedName>
        <fullName evidence="2">Uncharacterized protein</fullName>
    </submittedName>
</protein>
<feature type="region of interest" description="Disordered" evidence="1">
    <location>
        <begin position="59"/>
        <end position="99"/>
    </location>
</feature>
<sequence>MDRKASENNGRFVLFLEDKEEDILLTKVGGPNGMIRIQDNKVQHYNESEQQVFQQYLNNTPSSTPTVSHDSHMPNITNHKPNKQSTYYYSHSSRSDNNLWRNKKRSRRHELITKKIYTITGRLCSF</sequence>
<dbReference type="RefSeq" id="WP_192025590.1">
    <property type="nucleotide sequence ID" value="NZ_JACYTN010000009.1"/>
</dbReference>
<gene>
    <name evidence="2" type="ORF">IFO66_13210</name>
</gene>
<dbReference type="Proteomes" id="UP000634529">
    <property type="component" value="Unassembled WGS sequence"/>
</dbReference>
<organism evidence="2 3">
    <name type="scientific">Paenibacillus arenosi</name>
    <dbReference type="NCBI Taxonomy" id="2774142"/>
    <lineage>
        <taxon>Bacteria</taxon>
        <taxon>Bacillati</taxon>
        <taxon>Bacillota</taxon>
        <taxon>Bacilli</taxon>
        <taxon>Bacillales</taxon>
        <taxon>Paenibacillaceae</taxon>
        <taxon>Paenibacillus</taxon>
    </lineage>
</organism>
<reference evidence="2 3" key="1">
    <citation type="submission" date="2020-09" db="EMBL/GenBank/DDBJ databases">
        <title>Paenibacillus sp. CAU 1523 isolated from sand of Haeundae Beach.</title>
        <authorList>
            <person name="Kim W."/>
        </authorList>
    </citation>
    <scope>NUCLEOTIDE SEQUENCE [LARGE SCALE GENOMIC DNA]</scope>
    <source>
        <strain evidence="2 3">CAU 1523</strain>
    </source>
</reference>
<name>A0ABR9B1B9_9BACL</name>
<comment type="caution">
    <text evidence="2">The sequence shown here is derived from an EMBL/GenBank/DDBJ whole genome shotgun (WGS) entry which is preliminary data.</text>
</comment>